<dbReference type="PANTHER" id="PTHR33744">
    <property type="entry name" value="CARBOHYDRATE DIACID REGULATOR"/>
    <property type="match status" value="1"/>
</dbReference>
<feature type="coiled-coil region" evidence="1">
    <location>
        <begin position="186"/>
        <end position="213"/>
    </location>
</feature>
<dbReference type="AlphaFoldDB" id="A0A371PEW0"/>
<dbReference type="InterPro" id="IPR042070">
    <property type="entry name" value="PucR_C-HTH_sf"/>
</dbReference>
<dbReference type="Pfam" id="PF01590">
    <property type="entry name" value="GAF"/>
    <property type="match status" value="1"/>
</dbReference>
<organism evidence="3 4">
    <name type="scientific">Aeromicrobium endophyticum</name>
    <dbReference type="NCBI Taxonomy" id="2292704"/>
    <lineage>
        <taxon>Bacteria</taxon>
        <taxon>Bacillati</taxon>
        <taxon>Actinomycetota</taxon>
        <taxon>Actinomycetes</taxon>
        <taxon>Propionibacteriales</taxon>
        <taxon>Nocardioidaceae</taxon>
        <taxon>Aeromicrobium</taxon>
    </lineage>
</organism>
<feature type="domain" description="GAF" evidence="2">
    <location>
        <begin position="40"/>
        <end position="190"/>
    </location>
</feature>
<dbReference type="SMART" id="SM00065">
    <property type="entry name" value="GAF"/>
    <property type="match status" value="1"/>
</dbReference>
<dbReference type="Pfam" id="PF13556">
    <property type="entry name" value="HTH_30"/>
    <property type="match status" value="1"/>
</dbReference>
<dbReference type="InterPro" id="IPR051448">
    <property type="entry name" value="CdaR-like_regulators"/>
</dbReference>
<reference evidence="3 4" key="1">
    <citation type="submission" date="2018-08" db="EMBL/GenBank/DDBJ databases">
        <title>Aeromicrobium sp. M2KJ-4, whole genome shotgun sequence.</title>
        <authorList>
            <person name="Tuo L."/>
        </authorList>
    </citation>
    <scope>NUCLEOTIDE SEQUENCE [LARGE SCALE GENOMIC DNA]</scope>
    <source>
        <strain evidence="3 4">M2KJ-4</strain>
    </source>
</reference>
<gene>
    <name evidence="3" type="ORF">DX116_05810</name>
</gene>
<dbReference type="PANTHER" id="PTHR33744:SF1">
    <property type="entry name" value="DNA-BINDING TRANSCRIPTIONAL ACTIVATOR ADER"/>
    <property type="match status" value="1"/>
</dbReference>
<dbReference type="OrthoDB" id="8026818at2"/>
<dbReference type="SUPFAM" id="SSF55781">
    <property type="entry name" value="GAF domain-like"/>
    <property type="match status" value="1"/>
</dbReference>
<dbReference type="RefSeq" id="WP_119703210.1">
    <property type="nucleotide sequence ID" value="NZ_JBHSOI010000001.1"/>
</dbReference>
<evidence type="ECO:0000259" key="2">
    <source>
        <dbReference type="SMART" id="SM00065"/>
    </source>
</evidence>
<dbReference type="InterPro" id="IPR003018">
    <property type="entry name" value="GAF"/>
</dbReference>
<keyword evidence="1" id="KW-0175">Coiled coil</keyword>
<dbReference type="InterPro" id="IPR025736">
    <property type="entry name" value="PucR_C-HTH_dom"/>
</dbReference>
<sequence length="595" mass="63829">MSSIDARSPASPDLVTYRLRRERELSSLYATARSLTALGEIDAVLDSIVREAHELVGTDFTYLSLLGDDGELTVTASQGTISPAFRAAHIPSGTGVGGRVIATGAAAWVSNYLATRDVLHDETFDDLVTPEGMVALLGVPLLVRGEVIGVLFAADRTERPFENDEVALLSAFADHAAVALNNARLYAESRSALRELQDAYATIEQQVAVMERAQSVHESLTRVVLTGGGAQEIAQLLVEHLHGAVTVFDRSGAVVATCTHGPDVAALTVPRPSPDAVEQARQSGRWATTTDRTGVYNSAATVQAGDTHLGVLLLTRSYEPAAGDIRTLERAAQIMGLLILKETAVAEAEERVSGELLTELLLAAGPIGPGLRSRAQTRGVDVGALDVLVVAESDTRGAAEVGRRLHAMSHEWSGVAGEHLGHATMLLSATDAPQAARTIHARLKRELGSPVRVVAERVADERWGAAHLLAVRCAALMQTLGVSDRGATTGDFAMFALLFDSERRDDLDRFLDTSLTSLVDHDARRSTALVPTLTAYFKHAGHLRRTADDLHVHLNTLVKRLDRVDSILGDDWRSPDRALQLHVALRLHELRSAPS</sequence>
<evidence type="ECO:0000313" key="3">
    <source>
        <dbReference type="EMBL" id="REK74038.1"/>
    </source>
</evidence>
<evidence type="ECO:0000313" key="4">
    <source>
        <dbReference type="Proteomes" id="UP000265581"/>
    </source>
</evidence>
<dbReference type="InterPro" id="IPR029016">
    <property type="entry name" value="GAF-like_dom_sf"/>
</dbReference>
<proteinExistence type="predicted"/>
<dbReference type="Gene3D" id="3.30.450.40">
    <property type="match status" value="1"/>
</dbReference>
<name>A0A371PEW0_9ACTN</name>
<dbReference type="Gene3D" id="1.10.10.2840">
    <property type="entry name" value="PucR C-terminal helix-turn-helix domain"/>
    <property type="match status" value="1"/>
</dbReference>
<comment type="caution">
    <text evidence="3">The sequence shown here is derived from an EMBL/GenBank/DDBJ whole genome shotgun (WGS) entry which is preliminary data.</text>
</comment>
<dbReference type="EMBL" id="QUBR01000001">
    <property type="protein sequence ID" value="REK74038.1"/>
    <property type="molecule type" value="Genomic_DNA"/>
</dbReference>
<accession>A0A371PEW0</accession>
<dbReference type="Proteomes" id="UP000265581">
    <property type="component" value="Unassembled WGS sequence"/>
</dbReference>
<protein>
    <submittedName>
        <fullName evidence="3">GAF domain-containing protein</fullName>
    </submittedName>
</protein>
<keyword evidence="4" id="KW-1185">Reference proteome</keyword>
<evidence type="ECO:0000256" key="1">
    <source>
        <dbReference type="SAM" id="Coils"/>
    </source>
</evidence>